<dbReference type="Proteomes" id="UP000266673">
    <property type="component" value="Unassembled WGS sequence"/>
</dbReference>
<evidence type="ECO:0000313" key="3">
    <source>
        <dbReference type="Proteomes" id="UP000266673"/>
    </source>
</evidence>
<gene>
    <name evidence="2" type="ORF">C2G38_2142992</name>
</gene>
<comment type="caution">
    <text evidence="2">The sequence shown here is derived from an EMBL/GenBank/DDBJ whole genome shotgun (WGS) entry which is preliminary data.</text>
</comment>
<evidence type="ECO:0000313" key="2">
    <source>
        <dbReference type="EMBL" id="RIB16651.1"/>
    </source>
</evidence>
<keyword evidence="1" id="KW-1133">Transmembrane helix</keyword>
<name>A0A397V403_9GLOM</name>
<evidence type="ECO:0000256" key="1">
    <source>
        <dbReference type="SAM" id="Phobius"/>
    </source>
</evidence>
<dbReference type="AlphaFoldDB" id="A0A397V403"/>
<feature type="transmembrane region" description="Helical" evidence="1">
    <location>
        <begin position="90"/>
        <end position="108"/>
    </location>
</feature>
<protein>
    <submittedName>
        <fullName evidence="2">Uncharacterized protein</fullName>
    </submittedName>
</protein>
<keyword evidence="1" id="KW-0472">Membrane</keyword>
<reference evidence="2 3" key="1">
    <citation type="submission" date="2018-06" db="EMBL/GenBank/DDBJ databases">
        <title>Comparative genomics reveals the genomic features of Rhizophagus irregularis, R. cerebriforme, R. diaphanum and Gigaspora rosea, and their symbiotic lifestyle signature.</title>
        <authorList>
            <person name="Morin E."/>
            <person name="San Clemente H."/>
            <person name="Chen E.C.H."/>
            <person name="De La Providencia I."/>
            <person name="Hainaut M."/>
            <person name="Kuo A."/>
            <person name="Kohler A."/>
            <person name="Murat C."/>
            <person name="Tang N."/>
            <person name="Roy S."/>
            <person name="Loubradou J."/>
            <person name="Henrissat B."/>
            <person name="Grigoriev I.V."/>
            <person name="Corradi N."/>
            <person name="Roux C."/>
            <person name="Martin F.M."/>
        </authorList>
    </citation>
    <scope>NUCLEOTIDE SEQUENCE [LARGE SCALE GENOMIC DNA]</scope>
    <source>
        <strain evidence="2 3">DAOM 194757</strain>
    </source>
</reference>
<accession>A0A397V403</accession>
<keyword evidence="1" id="KW-0812">Transmembrane</keyword>
<proteinExistence type="predicted"/>
<dbReference type="EMBL" id="QKWP01000660">
    <property type="protein sequence ID" value="RIB16651.1"/>
    <property type="molecule type" value="Genomic_DNA"/>
</dbReference>
<organism evidence="2 3">
    <name type="scientific">Gigaspora rosea</name>
    <dbReference type="NCBI Taxonomy" id="44941"/>
    <lineage>
        <taxon>Eukaryota</taxon>
        <taxon>Fungi</taxon>
        <taxon>Fungi incertae sedis</taxon>
        <taxon>Mucoromycota</taxon>
        <taxon>Glomeromycotina</taxon>
        <taxon>Glomeromycetes</taxon>
        <taxon>Diversisporales</taxon>
        <taxon>Gigasporaceae</taxon>
        <taxon>Gigaspora</taxon>
    </lineage>
</organism>
<keyword evidence="3" id="KW-1185">Reference proteome</keyword>
<sequence length="109" mass="11781">MLHATNGTLIYYYSNDGGKNFIQLTVDLSKAGATVGSQGILQSVYLEGNDTSPTNTTLYECADIKITAESTTQAKTGSGSINKPHPGFTLFNNLFTLFIGLFLFSYLIL</sequence>
<dbReference type="OrthoDB" id="2414121at2759"/>